<evidence type="ECO:0000313" key="5">
    <source>
        <dbReference type="Proteomes" id="UP001056429"/>
    </source>
</evidence>
<accession>A0A9J6NXC1</accession>
<keyword evidence="5" id="KW-1185">Reference proteome</keyword>
<evidence type="ECO:0000256" key="2">
    <source>
        <dbReference type="SAM" id="Phobius"/>
    </source>
</evidence>
<proteinExistence type="inferred from homology"/>
<dbReference type="Pfam" id="PF00892">
    <property type="entry name" value="EamA"/>
    <property type="match status" value="1"/>
</dbReference>
<gene>
    <name evidence="4" type="ORF">KDK92_02250</name>
</gene>
<keyword evidence="2" id="KW-1133">Transmembrane helix</keyword>
<dbReference type="RefSeq" id="WP_250857410.1">
    <property type="nucleotide sequence ID" value="NZ_JAGSOJ010000001.1"/>
</dbReference>
<keyword evidence="2" id="KW-0472">Membrane</keyword>
<feature type="transmembrane region" description="Helical" evidence="2">
    <location>
        <begin position="42"/>
        <end position="59"/>
    </location>
</feature>
<dbReference type="InterPro" id="IPR000620">
    <property type="entry name" value="EamA_dom"/>
</dbReference>
<dbReference type="AlphaFoldDB" id="A0A9J6NXC1"/>
<keyword evidence="2" id="KW-0812">Transmembrane</keyword>
<reference evidence="4" key="2">
    <citation type="submission" date="2021-04" db="EMBL/GenBank/DDBJ databases">
        <authorList>
            <person name="Dong X."/>
        </authorList>
    </citation>
    <scope>NUCLEOTIDE SEQUENCE</scope>
    <source>
        <strain evidence="4">ZWT</strain>
    </source>
</reference>
<evidence type="ECO:0000259" key="3">
    <source>
        <dbReference type="Pfam" id="PF00892"/>
    </source>
</evidence>
<dbReference type="Proteomes" id="UP001056429">
    <property type="component" value="Unassembled WGS sequence"/>
</dbReference>
<feature type="domain" description="EamA" evidence="3">
    <location>
        <begin position="4"/>
        <end position="110"/>
    </location>
</feature>
<feature type="transmembrane region" description="Helical" evidence="2">
    <location>
        <begin position="65"/>
        <end position="87"/>
    </location>
</feature>
<dbReference type="Gene3D" id="1.10.3730.20">
    <property type="match status" value="1"/>
</dbReference>
<name>A0A9J6NXC1_9CLOT</name>
<reference evidence="4" key="1">
    <citation type="journal article" date="2021" name="mSystems">
        <title>Bacteria and Archaea Synergistically Convert Glycine Betaine to Biogenic Methane in the Formosa Cold Seep of the South China Sea.</title>
        <authorList>
            <person name="Li L."/>
            <person name="Zhang W."/>
            <person name="Zhang S."/>
            <person name="Song L."/>
            <person name="Sun Q."/>
            <person name="Zhang H."/>
            <person name="Xiang H."/>
            <person name="Dong X."/>
        </authorList>
    </citation>
    <scope>NUCLEOTIDE SEQUENCE</scope>
    <source>
        <strain evidence="4">ZWT</strain>
    </source>
</reference>
<comment type="similarity">
    <text evidence="1">Belongs to the EamA transporter family.</text>
</comment>
<feature type="transmembrane region" description="Helical" evidence="2">
    <location>
        <begin position="6"/>
        <end position="22"/>
    </location>
</feature>
<dbReference type="EMBL" id="JAGSOJ010000001">
    <property type="protein sequence ID" value="MCM1988545.1"/>
    <property type="molecule type" value="Genomic_DNA"/>
</dbReference>
<dbReference type="GO" id="GO:0016020">
    <property type="term" value="C:membrane"/>
    <property type="evidence" value="ECO:0007669"/>
    <property type="project" value="InterPro"/>
</dbReference>
<organism evidence="4 5">
    <name type="scientific">Oceanirhabdus seepicola</name>
    <dbReference type="NCBI Taxonomy" id="2828781"/>
    <lineage>
        <taxon>Bacteria</taxon>
        <taxon>Bacillati</taxon>
        <taxon>Bacillota</taxon>
        <taxon>Clostridia</taxon>
        <taxon>Eubacteriales</taxon>
        <taxon>Clostridiaceae</taxon>
        <taxon>Oceanirhabdus</taxon>
    </lineage>
</organism>
<evidence type="ECO:0000313" key="4">
    <source>
        <dbReference type="EMBL" id="MCM1988545.1"/>
    </source>
</evidence>
<dbReference type="SUPFAM" id="SSF103481">
    <property type="entry name" value="Multidrug resistance efflux transporter EmrE"/>
    <property type="match status" value="1"/>
</dbReference>
<dbReference type="InterPro" id="IPR037185">
    <property type="entry name" value="EmrE-like"/>
</dbReference>
<protein>
    <submittedName>
        <fullName evidence="4">EamA family transporter</fullName>
    </submittedName>
</protein>
<sequence length="111" mass="12687">MFYMLIIINTLLGAIGGLLIKISSSKESSRNSFIKWIFSKEFIVGTLFYVLAIIMNIILLKYIQYIVFIACLSLTYVWTLFLSNIFLKERITQKKLLAISLIILGTIVVSI</sequence>
<evidence type="ECO:0000256" key="1">
    <source>
        <dbReference type="ARBA" id="ARBA00007362"/>
    </source>
</evidence>
<comment type="caution">
    <text evidence="4">The sequence shown here is derived from an EMBL/GenBank/DDBJ whole genome shotgun (WGS) entry which is preliminary data.</text>
</comment>